<dbReference type="AlphaFoldDB" id="F4L2A3"/>
<dbReference type="OrthoDB" id="1490621at2"/>
<evidence type="ECO:0000313" key="3">
    <source>
        <dbReference type="Proteomes" id="UP000008461"/>
    </source>
</evidence>
<sequence>MEFQTIEQVKTILELNSNDFEGIKKELKKVITDLHPDRNGGEYKNGHEKEVYLKASEALEFVEQKENEAINQSSTDLIRISQLRSLMQMTNENLLPQKIEKKEQEFRSIISEARTESTVPYKLPRISLAVITAILSFIWIFPNQISEHPILKRWISPDDPIFAIFWFQLLLITILFWVYAYRLDEKEKSILKSLKLESTHNRIFRDFREEVLERKDKKRFSHTELYEFIQDRYNRRKRSPSLFLHQVRIDSEILNNLASLIIDKGMERKILNEIEISDFEPIYEIK</sequence>
<evidence type="ECO:0000256" key="1">
    <source>
        <dbReference type="SAM" id="Phobius"/>
    </source>
</evidence>
<dbReference type="EMBL" id="CP002691">
    <property type="protein sequence ID" value="AEE52856.1"/>
    <property type="molecule type" value="Genomic_DNA"/>
</dbReference>
<feature type="transmembrane region" description="Helical" evidence="1">
    <location>
        <begin position="161"/>
        <end position="181"/>
    </location>
</feature>
<keyword evidence="1" id="KW-0472">Membrane</keyword>
<dbReference type="InterPro" id="IPR036869">
    <property type="entry name" value="J_dom_sf"/>
</dbReference>
<protein>
    <submittedName>
        <fullName evidence="2">Uncharacterized protein</fullName>
    </submittedName>
</protein>
<name>F4L2A3_HALH1</name>
<dbReference type="RefSeq" id="WP_013767391.1">
    <property type="nucleotide sequence ID" value="NC_015510.1"/>
</dbReference>
<reference evidence="2 3" key="1">
    <citation type="journal article" date="2011" name="Stand. Genomic Sci.">
        <title>Complete genome sequence of Haliscomenobacter hydrossis type strain (O).</title>
        <authorList>
            <consortium name="US DOE Joint Genome Institute (JGI-PGF)"/>
            <person name="Daligault H."/>
            <person name="Lapidus A."/>
            <person name="Zeytun A."/>
            <person name="Nolan M."/>
            <person name="Lucas S."/>
            <person name="Del Rio T.G."/>
            <person name="Tice H."/>
            <person name="Cheng J.F."/>
            <person name="Tapia R."/>
            <person name="Han C."/>
            <person name="Goodwin L."/>
            <person name="Pitluck S."/>
            <person name="Liolios K."/>
            <person name="Pagani I."/>
            <person name="Ivanova N."/>
            <person name="Huntemann M."/>
            <person name="Mavromatis K."/>
            <person name="Mikhailova N."/>
            <person name="Pati A."/>
            <person name="Chen A."/>
            <person name="Palaniappan K."/>
            <person name="Land M."/>
            <person name="Hauser L."/>
            <person name="Brambilla E.M."/>
            <person name="Rohde M."/>
            <person name="Verbarg S."/>
            <person name="Goker M."/>
            <person name="Bristow J."/>
            <person name="Eisen J.A."/>
            <person name="Markowitz V."/>
            <person name="Hugenholtz P."/>
            <person name="Kyrpides N.C."/>
            <person name="Klenk H.P."/>
            <person name="Woyke T."/>
        </authorList>
    </citation>
    <scope>NUCLEOTIDE SEQUENCE [LARGE SCALE GENOMIC DNA]</scope>
    <source>
        <strain evidence="3">ATCC 27775 / DSM 1100 / LMG 10767 / O</strain>
    </source>
</reference>
<organism evidence="2 3">
    <name type="scientific">Haliscomenobacter hydrossis (strain ATCC 27775 / DSM 1100 / LMG 10767 / O)</name>
    <dbReference type="NCBI Taxonomy" id="760192"/>
    <lineage>
        <taxon>Bacteria</taxon>
        <taxon>Pseudomonadati</taxon>
        <taxon>Bacteroidota</taxon>
        <taxon>Saprospiria</taxon>
        <taxon>Saprospirales</taxon>
        <taxon>Haliscomenobacteraceae</taxon>
        <taxon>Haliscomenobacter</taxon>
    </lineage>
</organism>
<reference key="2">
    <citation type="submission" date="2011-04" db="EMBL/GenBank/DDBJ databases">
        <title>Complete sequence of chromosome of Haliscomenobacter hydrossis DSM 1100.</title>
        <authorList>
            <consortium name="US DOE Joint Genome Institute (JGI-PGF)"/>
            <person name="Lucas S."/>
            <person name="Han J."/>
            <person name="Lapidus A."/>
            <person name="Bruce D."/>
            <person name="Goodwin L."/>
            <person name="Pitluck S."/>
            <person name="Peters L."/>
            <person name="Kyrpides N."/>
            <person name="Mavromatis K."/>
            <person name="Ivanova N."/>
            <person name="Ovchinnikova G."/>
            <person name="Pagani I."/>
            <person name="Daligault H."/>
            <person name="Detter J.C."/>
            <person name="Han C."/>
            <person name="Land M."/>
            <person name="Hauser L."/>
            <person name="Markowitz V."/>
            <person name="Cheng J.-F."/>
            <person name="Hugenholtz P."/>
            <person name="Woyke T."/>
            <person name="Wu D."/>
            <person name="Verbarg S."/>
            <person name="Frueling A."/>
            <person name="Brambilla E."/>
            <person name="Klenk H.-P."/>
            <person name="Eisen J.A."/>
        </authorList>
    </citation>
    <scope>NUCLEOTIDE SEQUENCE</scope>
    <source>
        <strain>DSM 1100</strain>
    </source>
</reference>
<dbReference type="SUPFAM" id="SSF46565">
    <property type="entry name" value="Chaperone J-domain"/>
    <property type="match status" value="1"/>
</dbReference>
<proteinExistence type="predicted"/>
<dbReference type="HOGENOM" id="CLU_989107_0_0_10"/>
<dbReference type="Proteomes" id="UP000008461">
    <property type="component" value="Chromosome"/>
</dbReference>
<evidence type="ECO:0000313" key="2">
    <source>
        <dbReference type="EMBL" id="AEE52856.1"/>
    </source>
</evidence>
<dbReference type="KEGG" id="hhy:Halhy_5028"/>
<gene>
    <name evidence="2" type="ordered locus">Halhy_5028</name>
</gene>
<accession>F4L2A3</accession>
<keyword evidence="1" id="KW-1133">Transmembrane helix</keyword>
<keyword evidence="1" id="KW-0812">Transmembrane</keyword>
<feature type="transmembrane region" description="Helical" evidence="1">
    <location>
        <begin position="123"/>
        <end position="141"/>
    </location>
</feature>
<dbReference type="eggNOG" id="ENOG50342FM">
    <property type="taxonomic scope" value="Bacteria"/>
</dbReference>
<keyword evidence="3" id="KW-1185">Reference proteome</keyword>